<sequence length="218" mass="23436">MVRCVLGLGGPRSADFPLRRAHVGRAFVEHVAKAHGFPAWRPASGALADLSEHGSGLVLCRLWPEGGLATGEAGGQAARRCLLYLGIRSLAHVAIVHAEPRKLCGQFALVEGAEMTPLWAKGVVDAFAGSKALRQLLRLQIGVGSRGRGNTAPTLEEFGEAQLHARDATTVVESVFPQAYETLQKRWFGPGAITEGKLQQRVLVKDLRRGALKLPERP</sequence>
<proteinExistence type="predicted"/>
<evidence type="ECO:0000313" key="1">
    <source>
        <dbReference type="EMBL" id="CAE4574521.1"/>
    </source>
</evidence>
<name>A0A7S4Q738_9DINO</name>
<organism evidence="1">
    <name type="scientific">Alexandrium monilatum</name>
    <dbReference type="NCBI Taxonomy" id="311494"/>
    <lineage>
        <taxon>Eukaryota</taxon>
        <taxon>Sar</taxon>
        <taxon>Alveolata</taxon>
        <taxon>Dinophyceae</taxon>
        <taxon>Gonyaulacales</taxon>
        <taxon>Pyrocystaceae</taxon>
        <taxon>Alexandrium</taxon>
    </lineage>
</organism>
<accession>A0A7S4Q738</accession>
<reference evidence="1" key="1">
    <citation type="submission" date="2021-01" db="EMBL/GenBank/DDBJ databases">
        <authorList>
            <person name="Corre E."/>
            <person name="Pelletier E."/>
            <person name="Niang G."/>
            <person name="Scheremetjew M."/>
            <person name="Finn R."/>
            <person name="Kale V."/>
            <person name="Holt S."/>
            <person name="Cochrane G."/>
            <person name="Meng A."/>
            <person name="Brown T."/>
            <person name="Cohen L."/>
        </authorList>
    </citation>
    <scope>NUCLEOTIDE SEQUENCE</scope>
    <source>
        <strain evidence="1">CCMP3105</strain>
    </source>
</reference>
<dbReference type="EMBL" id="HBNR01021227">
    <property type="protein sequence ID" value="CAE4574521.1"/>
    <property type="molecule type" value="Transcribed_RNA"/>
</dbReference>
<protein>
    <submittedName>
        <fullName evidence="1">Uncharacterized protein</fullName>
    </submittedName>
</protein>
<dbReference type="AlphaFoldDB" id="A0A7S4Q738"/>
<gene>
    <name evidence="1" type="ORF">AMON00008_LOCUS14140</name>
</gene>